<feature type="domain" description="HTH cro/C1-type" evidence="4">
    <location>
        <begin position="8"/>
        <end position="62"/>
    </location>
</feature>
<dbReference type="InterPro" id="IPR039418">
    <property type="entry name" value="LexA-like"/>
</dbReference>
<evidence type="ECO:0000256" key="1">
    <source>
        <dbReference type="ARBA" id="ARBA00023015"/>
    </source>
</evidence>
<evidence type="ECO:0000256" key="2">
    <source>
        <dbReference type="ARBA" id="ARBA00023125"/>
    </source>
</evidence>
<dbReference type="Gene3D" id="1.10.260.40">
    <property type="entry name" value="lambda repressor-like DNA-binding domains"/>
    <property type="match status" value="1"/>
</dbReference>
<dbReference type="InterPro" id="IPR010982">
    <property type="entry name" value="Lambda_DNA-bd_dom_sf"/>
</dbReference>
<dbReference type="CDD" id="cd06529">
    <property type="entry name" value="S24_LexA-like"/>
    <property type="match status" value="1"/>
</dbReference>
<reference evidence="5 6" key="1">
    <citation type="submission" date="2018-04" db="EMBL/GenBank/DDBJ databases">
        <title>Denitrifier Microvirgula.</title>
        <authorList>
            <person name="Anderson E."/>
            <person name="Jang J."/>
            <person name="Ishii S."/>
        </authorList>
    </citation>
    <scope>NUCLEOTIDE SEQUENCE [LARGE SCALE GENOMIC DNA]</scope>
    <source>
        <strain evidence="5 6">BE2.4</strain>
    </source>
</reference>
<keyword evidence="2" id="KW-0238">DNA-binding</keyword>
<sequence>MDTIGSRIRQAREKLGLSQTDIAHTLKITPQAVQQWEDGKTAPRGARLDALATYLGTSKAWLSFGDEKSMPPAANFRVIDDNDDLDPLCYVKIERFNVKLSAGNGTVEWIPEKLDPLVFRRAWFSKKGFPIEHCKAMYVRGDSMMPMLMDWDTILIDTSDTELVEGEVFAVAFKGKLYVKQIAHYEDGIKLVSLNERYDPVVVPDAEAERFKCLGRMVWRGG</sequence>
<dbReference type="RefSeq" id="WP_107890166.1">
    <property type="nucleotide sequence ID" value="NZ_CP028519.1"/>
</dbReference>
<dbReference type="InterPro" id="IPR001387">
    <property type="entry name" value="Cro/C1-type_HTH"/>
</dbReference>
<gene>
    <name evidence="5" type="ORF">DAI18_18285</name>
</gene>
<dbReference type="Pfam" id="PF01381">
    <property type="entry name" value="HTH_3"/>
    <property type="match status" value="1"/>
</dbReference>
<protein>
    <submittedName>
        <fullName evidence="5">Transcriptional regulator</fullName>
    </submittedName>
</protein>
<organism evidence="5 6">
    <name type="scientific">Microvirgula aerodenitrificans</name>
    <dbReference type="NCBI Taxonomy" id="57480"/>
    <lineage>
        <taxon>Bacteria</taxon>
        <taxon>Pseudomonadati</taxon>
        <taxon>Pseudomonadota</taxon>
        <taxon>Betaproteobacteria</taxon>
        <taxon>Neisseriales</taxon>
        <taxon>Aquaspirillaceae</taxon>
        <taxon>Microvirgula</taxon>
    </lineage>
</organism>
<dbReference type="Pfam" id="PF00717">
    <property type="entry name" value="Peptidase_S24"/>
    <property type="match status" value="1"/>
</dbReference>
<dbReference type="AlphaFoldDB" id="A0A2S0PEK0"/>
<dbReference type="SUPFAM" id="SSF51306">
    <property type="entry name" value="LexA/Signal peptidase"/>
    <property type="match status" value="1"/>
</dbReference>
<dbReference type="PANTHER" id="PTHR40661:SF3">
    <property type="entry name" value="FELS-1 PROPHAGE TRANSCRIPTIONAL REGULATOR"/>
    <property type="match status" value="1"/>
</dbReference>
<evidence type="ECO:0000256" key="3">
    <source>
        <dbReference type="ARBA" id="ARBA00023163"/>
    </source>
</evidence>
<dbReference type="GO" id="GO:0003677">
    <property type="term" value="F:DNA binding"/>
    <property type="evidence" value="ECO:0007669"/>
    <property type="project" value="UniProtKB-KW"/>
</dbReference>
<dbReference type="KEGG" id="maer:DAI18_18285"/>
<dbReference type="CDD" id="cd00093">
    <property type="entry name" value="HTH_XRE"/>
    <property type="match status" value="1"/>
</dbReference>
<evidence type="ECO:0000313" key="5">
    <source>
        <dbReference type="EMBL" id="AVY95775.1"/>
    </source>
</evidence>
<dbReference type="Gene3D" id="2.10.109.10">
    <property type="entry name" value="Umud Fragment, subunit A"/>
    <property type="match status" value="1"/>
</dbReference>
<dbReference type="OrthoDB" id="9788236at2"/>
<dbReference type="PANTHER" id="PTHR40661">
    <property type="match status" value="1"/>
</dbReference>
<dbReference type="PROSITE" id="PS50943">
    <property type="entry name" value="HTH_CROC1"/>
    <property type="match status" value="1"/>
</dbReference>
<keyword evidence="6" id="KW-1185">Reference proteome</keyword>
<dbReference type="EMBL" id="CP028519">
    <property type="protein sequence ID" value="AVY95775.1"/>
    <property type="molecule type" value="Genomic_DNA"/>
</dbReference>
<dbReference type="Proteomes" id="UP000244173">
    <property type="component" value="Chromosome"/>
</dbReference>
<evidence type="ECO:0000259" key="4">
    <source>
        <dbReference type="PROSITE" id="PS50943"/>
    </source>
</evidence>
<proteinExistence type="predicted"/>
<evidence type="ECO:0000313" key="6">
    <source>
        <dbReference type="Proteomes" id="UP000244173"/>
    </source>
</evidence>
<dbReference type="InterPro" id="IPR036286">
    <property type="entry name" value="LexA/Signal_pep-like_sf"/>
</dbReference>
<keyword evidence="3" id="KW-0804">Transcription</keyword>
<name>A0A2S0PEK0_9NEIS</name>
<keyword evidence="1" id="KW-0805">Transcription regulation</keyword>
<dbReference type="InterPro" id="IPR015927">
    <property type="entry name" value="Peptidase_S24_S26A/B/C"/>
</dbReference>
<dbReference type="SUPFAM" id="SSF47413">
    <property type="entry name" value="lambda repressor-like DNA-binding domains"/>
    <property type="match status" value="1"/>
</dbReference>
<dbReference type="SMART" id="SM00530">
    <property type="entry name" value="HTH_XRE"/>
    <property type="match status" value="1"/>
</dbReference>
<accession>A0A2S0PEK0</accession>